<accession>A0A345BEN9</accession>
<dbReference type="AlphaFoldDB" id="A0A345BEN9"/>
<organism evidence="2">
    <name type="scientific">Lobesia botrana</name>
    <dbReference type="NCBI Taxonomy" id="209534"/>
    <lineage>
        <taxon>Eukaryota</taxon>
        <taxon>Metazoa</taxon>
        <taxon>Ecdysozoa</taxon>
        <taxon>Arthropoda</taxon>
        <taxon>Hexapoda</taxon>
        <taxon>Insecta</taxon>
        <taxon>Pterygota</taxon>
        <taxon>Neoptera</taxon>
        <taxon>Endopterygota</taxon>
        <taxon>Lepidoptera</taxon>
        <taxon>Glossata</taxon>
        <taxon>Ditrysia</taxon>
        <taxon>Tortricoidea</taxon>
        <taxon>Tortricidae</taxon>
        <taxon>Olethreutinae</taxon>
        <taxon>Olethreutini</taxon>
        <taxon>Lobesia</taxon>
    </lineage>
</organism>
<keyword evidence="1" id="KW-0732">Signal</keyword>
<feature type="chain" id="PRO_5016691116" evidence="1">
    <location>
        <begin position="18"/>
        <end position="123"/>
    </location>
</feature>
<protein>
    <submittedName>
        <fullName evidence="2">Chemosensory protein CSP17</fullName>
    </submittedName>
</protein>
<dbReference type="Pfam" id="PF03392">
    <property type="entry name" value="OS-D"/>
    <property type="match status" value="1"/>
</dbReference>
<proteinExistence type="evidence at transcript level"/>
<reference evidence="2" key="1">
    <citation type="journal article" date="2018" name="Comp. Biochem. Physiol. Part D Genomics Proteomics">
        <title>Analysis of the grapevine moth Lobesia botrana antennal transcriptome and expression of odorant-binding and chemosensory proteins.</title>
        <authorList>
            <person name="Rojas V."/>
            <person name="Jimenez H."/>
            <person name="Palma-Millanao R."/>
            <person name="Gonzalez-Gonzalez A."/>
            <person name="Machuca J."/>
            <person name="Godoy R."/>
            <person name="Ceballos R."/>
            <person name="Mutis A."/>
            <person name="Venthur H."/>
        </authorList>
    </citation>
    <scope>NUCLEOTIDE SEQUENCE</scope>
</reference>
<name>A0A345BEN9_9NEOP</name>
<dbReference type="EMBL" id="MG788195">
    <property type="protein sequence ID" value="AXF48713.1"/>
    <property type="molecule type" value="mRNA"/>
</dbReference>
<dbReference type="SUPFAM" id="SSF100910">
    <property type="entry name" value="Chemosensory protein Csp2"/>
    <property type="match status" value="1"/>
</dbReference>
<dbReference type="InterPro" id="IPR036682">
    <property type="entry name" value="OS_D_A10/PebIII_sf"/>
</dbReference>
<dbReference type="Gene3D" id="1.10.2080.10">
    <property type="entry name" value="Insect odorant-binding protein A10/Ejaculatory bulb-specific protein 3"/>
    <property type="match status" value="1"/>
</dbReference>
<dbReference type="InterPro" id="IPR005055">
    <property type="entry name" value="A10/PebIII"/>
</dbReference>
<feature type="signal peptide" evidence="1">
    <location>
        <begin position="1"/>
        <end position="17"/>
    </location>
</feature>
<evidence type="ECO:0000256" key="1">
    <source>
        <dbReference type="SAM" id="SignalP"/>
    </source>
</evidence>
<dbReference type="PANTHER" id="PTHR11257:SF13">
    <property type="entry name" value="GEO07322P1"/>
    <property type="match status" value="1"/>
</dbReference>
<sequence length="123" mass="14345">MKLLLLFCCGLVGLSLADDLYTDRYDNLNIDEILENRRLLIPYVKCMLDQGRCTPEGKYLKTNVKDAMISSCLKCTDWQRKNARKVVNHLKEKEAEYWEQMKAKYDPGDVHKASYEAFLSRSD</sequence>
<dbReference type="PANTHER" id="PTHR11257">
    <property type="entry name" value="CHEMOSENSORY PROTEIN-RELATED"/>
    <property type="match status" value="1"/>
</dbReference>
<evidence type="ECO:0000313" key="2">
    <source>
        <dbReference type="EMBL" id="AXF48713.1"/>
    </source>
</evidence>